<organism evidence="14 15">
    <name type="scientific">Danionella cerebrum</name>
    <dbReference type="NCBI Taxonomy" id="2873325"/>
    <lineage>
        <taxon>Eukaryota</taxon>
        <taxon>Metazoa</taxon>
        <taxon>Chordata</taxon>
        <taxon>Craniata</taxon>
        <taxon>Vertebrata</taxon>
        <taxon>Euteleostomi</taxon>
        <taxon>Actinopterygii</taxon>
        <taxon>Neopterygii</taxon>
        <taxon>Teleostei</taxon>
        <taxon>Ostariophysi</taxon>
        <taxon>Cypriniformes</taxon>
        <taxon>Danionidae</taxon>
        <taxon>Danioninae</taxon>
        <taxon>Danionella</taxon>
    </lineage>
</organism>
<dbReference type="Proteomes" id="UP000316079">
    <property type="component" value="Unassembled WGS sequence"/>
</dbReference>
<sequence length="421" mass="45816">MFAKATKSLVSEIDSDGVLVPVSRLNDSDGLVPLALVIKRNRYWFWQQPKFLPTDFKLNNVLVGDPIDPVVVETDFLTYCGKVVDNKGGSAAAELGPGTINIGGSGSVKLQSSFGNLKKQEVDIQKLLQDSKTRVLDLQHSLVQQTRDARLEVLTVVKECIVTTQPCTLTEEVQEVGTCTGIFGFNKTIKVSVNDKGKPFMEYDNNVSLNIPPKTTVAYSVIELEVAQTGHYELCLLPEVKGGFEVDGPVTAKRAVTVSSTPVKRTSKLHRDLEGLQEHFRALSKLPASTRCALFQQLFWLLENPAAISSLENALEDLCEGRQIEANVSPELKATLELVQKDAGLKSLEARRKPSALTAVHLIISALDDSSKEMKPDPALTGSIPMLPVQGIVGPTTVQKDTIDSAEIIGRLAAKTSEKHC</sequence>
<keyword evidence="5" id="KW-1003">Cell membrane</keyword>
<gene>
    <name evidence="14" type="ORF">DNTS_030375</name>
</gene>
<name>A0A553QX04_9TELE</name>
<evidence type="ECO:0000256" key="7">
    <source>
        <dbReference type="ARBA" id="ARBA00022590"/>
    </source>
</evidence>
<dbReference type="PANTHER" id="PTHR15207:SF3">
    <property type="entry name" value="DEAFNESS, AUTOSOMAL DOMINANT 5-RELATED"/>
    <property type="match status" value="1"/>
</dbReference>
<evidence type="ECO:0000256" key="1">
    <source>
        <dbReference type="ARBA" id="ARBA00004496"/>
    </source>
</evidence>
<comment type="caution">
    <text evidence="14">The sequence shown here is derived from an EMBL/GenBank/DDBJ whole genome shotgun (WGS) entry which is preliminary data.</text>
</comment>
<proteinExistence type="inferred from homology"/>
<evidence type="ECO:0000259" key="13">
    <source>
        <dbReference type="Pfam" id="PF17708"/>
    </source>
</evidence>
<keyword evidence="8" id="KW-0812">Transmembrane</keyword>
<evidence type="ECO:0000256" key="4">
    <source>
        <dbReference type="ARBA" id="ARBA00022452"/>
    </source>
</evidence>
<dbReference type="InterPro" id="IPR041263">
    <property type="entry name" value="Gasdermin_PUB"/>
</dbReference>
<evidence type="ECO:0008006" key="16">
    <source>
        <dbReference type="Google" id="ProtNLM"/>
    </source>
</evidence>
<evidence type="ECO:0000256" key="3">
    <source>
        <dbReference type="ARBA" id="ARBA00009279"/>
    </source>
</evidence>
<reference evidence="14 15" key="1">
    <citation type="journal article" date="2019" name="Sci. Data">
        <title>Hybrid genome assembly and annotation of Danionella translucida.</title>
        <authorList>
            <person name="Kadobianskyi M."/>
            <person name="Schulze L."/>
            <person name="Schuelke M."/>
            <person name="Judkewitz B."/>
        </authorList>
    </citation>
    <scope>NUCLEOTIDE SEQUENCE [LARGE SCALE GENOMIC DNA]</scope>
    <source>
        <strain evidence="14 15">Bolton</strain>
    </source>
</reference>
<dbReference type="STRING" id="623744.A0A553QX04"/>
<evidence type="ECO:0000256" key="10">
    <source>
        <dbReference type="ARBA" id="ARBA00023139"/>
    </source>
</evidence>
<dbReference type="AlphaFoldDB" id="A0A553QX04"/>
<evidence type="ECO:0000259" key="12">
    <source>
        <dbReference type="Pfam" id="PF04598"/>
    </source>
</evidence>
<comment type="similarity">
    <text evidence="3">Belongs to the gasdermin family.</text>
</comment>
<dbReference type="InterPro" id="IPR040460">
    <property type="entry name" value="Gasdermin_pore"/>
</dbReference>
<dbReference type="InterPro" id="IPR042377">
    <property type="entry name" value="GSDME"/>
</dbReference>
<evidence type="ECO:0000256" key="5">
    <source>
        <dbReference type="ARBA" id="ARBA00022475"/>
    </source>
</evidence>
<keyword evidence="15" id="KW-1185">Reference proteome</keyword>
<evidence type="ECO:0000313" key="14">
    <source>
        <dbReference type="EMBL" id="TRY94288.1"/>
    </source>
</evidence>
<keyword evidence="9" id="KW-0472">Membrane</keyword>
<feature type="domain" description="Gasdermin pore forming" evidence="12">
    <location>
        <begin position="1"/>
        <end position="245"/>
    </location>
</feature>
<keyword evidence="6" id="KW-0963">Cytoplasm</keyword>
<keyword evidence="7" id="KW-1210">Necrosis</keyword>
<evidence type="ECO:0000256" key="11">
    <source>
        <dbReference type="ARBA" id="ARBA00023288"/>
    </source>
</evidence>
<keyword evidence="4" id="KW-1134">Transmembrane beta strand</keyword>
<dbReference type="EMBL" id="SRMA01025462">
    <property type="protein sequence ID" value="TRY94288.1"/>
    <property type="molecule type" value="Genomic_DNA"/>
</dbReference>
<dbReference type="PANTHER" id="PTHR15207">
    <property type="entry name" value="NONSYNDROMIC HEARING IMPAIRMENT PROTEIN"/>
    <property type="match status" value="1"/>
</dbReference>
<accession>A0A553QX04</accession>
<evidence type="ECO:0000256" key="2">
    <source>
        <dbReference type="ARBA" id="ARBA00004651"/>
    </source>
</evidence>
<keyword evidence="10" id="KW-0564">Palmitate</keyword>
<keyword evidence="11" id="KW-0449">Lipoprotein</keyword>
<dbReference type="GO" id="GO:0005737">
    <property type="term" value="C:cytoplasm"/>
    <property type="evidence" value="ECO:0007669"/>
    <property type="project" value="UniProtKB-SubCell"/>
</dbReference>
<dbReference type="OrthoDB" id="8815334at2759"/>
<evidence type="ECO:0000313" key="15">
    <source>
        <dbReference type="Proteomes" id="UP000316079"/>
    </source>
</evidence>
<dbReference type="Pfam" id="PF17708">
    <property type="entry name" value="Gasdermin_C"/>
    <property type="match status" value="1"/>
</dbReference>
<protein>
    <recommendedName>
        <fullName evidence="16">Gasdermin pore forming domain-containing protein</fullName>
    </recommendedName>
</protein>
<feature type="domain" description="Gasdermin PUB" evidence="13">
    <location>
        <begin position="275"/>
        <end position="371"/>
    </location>
</feature>
<dbReference type="Pfam" id="PF04598">
    <property type="entry name" value="Gasdermin"/>
    <property type="match status" value="1"/>
</dbReference>
<evidence type="ECO:0000256" key="8">
    <source>
        <dbReference type="ARBA" id="ARBA00022692"/>
    </source>
</evidence>
<comment type="subcellular location">
    <subcellularLocation>
        <location evidence="2">Cell membrane</location>
        <topology evidence="2">Multi-pass membrane protein</topology>
    </subcellularLocation>
    <subcellularLocation>
        <location evidence="1">Cytoplasm</location>
    </subcellularLocation>
</comment>
<dbReference type="GO" id="GO:0012501">
    <property type="term" value="P:programmed cell death"/>
    <property type="evidence" value="ECO:0007669"/>
    <property type="project" value="UniProtKB-KW"/>
</dbReference>
<dbReference type="GO" id="GO:0005886">
    <property type="term" value="C:plasma membrane"/>
    <property type="evidence" value="ECO:0007669"/>
    <property type="project" value="UniProtKB-SubCell"/>
</dbReference>
<evidence type="ECO:0000256" key="6">
    <source>
        <dbReference type="ARBA" id="ARBA00022490"/>
    </source>
</evidence>
<evidence type="ECO:0000256" key="9">
    <source>
        <dbReference type="ARBA" id="ARBA00023136"/>
    </source>
</evidence>